<keyword evidence="5 10" id="KW-0521">NADP</keyword>
<accession>A0A653BZW9</accession>
<comment type="subcellular location">
    <subcellularLocation>
        <location evidence="1">Membrane</location>
        <topology evidence="1">Multi-pass membrane protein</topology>
    </subcellularLocation>
</comment>
<evidence type="ECO:0000256" key="9">
    <source>
        <dbReference type="ARBA" id="ARBA00052530"/>
    </source>
</evidence>
<dbReference type="GO" id="GO:0005777">
    <property type="term" value="C:peroxisome"/>
    <property type="evidence" value="ECO:0007669"/>
    <property type="project" value="TreeGrafter"/>
</dbReference>
<dbReference type="PANTHER" id="PTHR11011">
    <property type="entry name" value="MALE STERILITY PROTEIN 2-RELATED"/>
    <property type="match status" value="1"/>
</dbReference>
<keyword evidence="4 10" id="KW-0812">Transmembrane</keyword>
<evidence type="ECO:0000256" key="2">
    <source>
        <dbReference type="ARBA" id="ARBA00005928"/>
    </source>
</evidence>
<feature type="transmembrane region" description="Helical" evidence="10">
    <location>
        <begin position="350"/>
        <end position="373"/>
    </location>
</feature>
<dbReference type="SUPFAM" id="SSF51735">
    <property type="entry name" value="NAD(P)-binding Rossmann-fold domains"/>
    <property type="match status" value="1"/>
</dbReference>
<dbReference type="Pfam" id="PF07993">
    <property type="entry name" value="NAD_binding_4"/>
    <property type="match status" value="1"/>
</dbReference>
<dbReference type="AlphaFoldDB" id="A0A653BZW9"/>
<feature type="transmembrane region" description="Helical" evidence="10">
    <location>
        <begin position="385"/>
        <end position="403"/>
    </location>
</feature>
<comment type="catalytic activity">
    <reaction evidence="9 10">
        <text>a long-chain fatty acyl-CoA + 2 NADPH + 2 H(+) = a long-chain primary fatty alcohol + 2 NADP(+) + CoA</text>
        <dbReference type="Rhea" id="RHEA:52716"/>
        <dbReference type="ChEBI" id="CHEBI:15378"/>
        <dbReference type="ChEBI" id="CHEBI:57287"/>
        <dbReference type="ChEBI" id="CHEBI:57783"/>
        <dbReference type="ChEBI" id="CHEBI:58349"/>
        <dbReference type="ChEBI" id="CHEBI:77396"/>
        <dbReference type="ChEBI" id="CHEBI:83139"/>
        <dbReference type="EC" id="1.2.1.84"/>
    </reaction>
</comment>
<dbReference type="InterPro" id="IPR026055">
    <property type="entry name" value="FAR"/>
</dbReference>
<protein>
    <recommendedName>
        <fullName evidence="10">Fatty acyl-CoA reductase</fullName>
        <ecNumber evidence="10">1.2.1.84</ecNumber>
    </recommendedName>
</protein>
<keyword evidence="3 10" id="KW-0444">Lipid biosynthesis</keyword>
<name>A0A653BZW9_CALMS</name>
<proteinExistence type="inferred from homology"/>
<evidence type="ECO:0000256" key="10">
    <source>
        <dbReference type="RuleBase" id="RU363097"/>
    </source>
</evidence>
<dbReference type="InterPro" id="IPR036291">
    <property type="entry name" value="NAD(P)-bd_dom_sf"/>
</dbReference>
<dbReference type="GO" id="GO:0016020">
    <property type="term" value="C:membrane"/>
    <property type="evidence" value="ECO:0007669"/>
    <property type="project" value="UniProtKB-SubCell"/>
</dbReference>
<dbReference type="Pfam" id="PF03015">
    <property type="entry name" value="Sterile"/>
    <property type="match status" value="1"/>
</dbReference>
<dbReference type="EMBL" id="CAACVG010006686">
    <property type="protein sequence ID" value="VEN41040.1"/>
    <property type="molecule type" value="Genomic_DNA"/>
</dbReference>
<evidence type="ECO:0000256" key="5">
    <source>
        <dbReference type="ARBA" id="ARBA00022857"/>
    </source>
</evidence>
<evidence type="ECO:0000313" key="14">
    <source>
        <dbReference type="Proteomes" id="UP000410492"/>
    </source>
</evidence>
<dbReference type="GO" id="GO:0102965">
    <property type="term" value="F:alcohol-forming long-chain fatty acyl-CoA reductase activity"/>
    <property type="evidence" value="ECO:0007669"/>
    <property type="project" value="UniProtKB-EC"/>
</dbReference>
<dbReference type="CDD" id="cd05236">
    <property type="entry name" value="FAR-N_SDR_e"/>
    <property type="match status" value="1"/>
</dbReference>
<feature type="domain" description="Thioester reductase (TE)" evidence="12">
    <location>
        <begin position="14"/>
        <end position="284"/>
    </location>
</feature>
<keyword evidence="7 10" id="KW-0443">Lipid metabolism</keyword>
<comment type="function">
    <text evidence="10">Catalyzes the reduction of fatty acyl-CoA to fatty alcohols.</text>
</comment>
<evidence type="ECO:0000256" key="4">
    <source>
        <dbReference type="ARBA" id="ARBA00022692"/>
    </source>
</evidence>
<dbReference type="CDD" id="cd09071">
    <property type="entry name" value="FAR_C"/>
    <property type="match status" value="1"/>
</dbReference>
<keyword evidence="8 10" id="KW-0472">Membrane</keyword>
<dbReference type="Gene3D" id="3.40.50.720">
    <property type="entry name" value="NAD(P)-binding Rossmann-like Domain"/>
    <property type="match status" value="1"/>
</dbReference>
<dbReference type="GO" id="GO:0035336">
    <property type="term" value="P:long-chain fatty-acyl-CoA metabolic process"/>
    <property type="evidence" value="ECO:0007669"/>
    <property type="project" value="TreeGrafter"/>
</dbReference>
<keyword evidence="6 10" id="KW-1133">Transmembrane helix</keyword>
<comment type="similarity">
    <text evidence="2 10">Belongs to the fatty acyl-CoA reductase family.</text>
</comment>
<sequence length="509" mass="59185">MRVRDYFEGKHIFITGGSGFVGKVLIEKLLRSCPSLSKIYMLIRTKKGKSVQERLDAILKLPLYDKLRETNPDVLNKIHAIGGDVMVLNLGMSEEDRRLVVENCHIIYHSAASVRFDDSLKDAIIMNVRGTRETAALALQCQNLEAFMHISTTFCNVDRDIIEEKMYPARADWRDAIQLAEEMDEMQLQAMSLQYISPHPNTYTFAKSLAEHTVEDMLLGKLPTIIFRPSVVISNISEPMVGWNDNFNGPVGLLAAGGKGLLRTVYGSRDSIQDYISCDVVAKLVILATKETLMHKNLNEIVVYNASKYKYIPCTTGEIIDMGAESIWDRPYEQILWYPWFKMTACWYDFYIKVLVYHMLPAVFLDLMMRVAGMKPMIFKVQRKIFIANVVLFHFVSHTWQFLNDRTMALEKAIEDDRDKEDFGFSSFLHMPKRQVYEYFRDSKVGTAKYLFKEKCDFVRNRKNIWRLYVVDRIFWTAFYGAILWYLFVRLDTLSVLWNSLCNYVERLE</sequence>
<gene>
    <name evidence="13" type="ORF">CALMAC_LOCUS5011</name>
</gene>
<dbReference type="Proteomes" id="UP000410492">
    <property type="component" value="Unassembled WGS sequence"/>
</dbReference>
<dbReference type="EC" id="1.2.1.84" evidence="10"/>
<dbReference type="OrthoDB" id="429813at2759"/>
<evidence type="ECO:0000259" key="12">
    <source>
        <dbReference type="Pfam" id="PF07993"/>
    </source>
</evidence>
<dbReference type="FunFam" id="3.40.50.720:FF:000143">
    <property type="entry name" value="Fatty acyl-CoA reductase"/>
    <property type="match status" value="1"/>
</dbReference>
<evidence type="ECO:0000256" key="6">
    <source>
        <dbReference type="ARBA" id="ARBA00022989"/>
    </source>
</evidence>
<evidence type="ECO:0000256" key="7">
    <source>
        <dbReference type="ARBA" id="ARBA00023098"/>
    </source>
</evidence>
<evidence type="ECO:0000256" key="8">
    <source>
        <dbReference type="ARBA" id="ARBA00023136"/>
    </source>
</evidence>
<reference evidence="13 14" key="1">
    <citation type="submission" date="2019-01" db="EMBL/GenBank/DDBJ databases">
        <authorList>
            <person name="Sayadi A."/>
        </authorList>
    </citation>
    <scope>NUCLEOTIDE SEQUENCE [LARGE SCALE GENOMIC DNA]</scope>
</reference>
<feature type="domain" description="Fatty acyl-CoA reductase C-terminal" evidence="11">
    <location>
        <begin position="357"/>
        <end position="454"/>
    </location>
</feature>
<evidence type="ECO:0000313" key="13">
    <source>
        <dbReference type="EMBL" id="VEN41040.1"/>
    </source>
</evidence>
<dbReference type="PANTHER" id="PTHR11011:SF24">
    <property type="entry name" value="FATTY ACYL-COA REDUCTASE"/>
    <property type="match status" value="1"/>
</dbReference>
<feature type="transmembrane region" description="Helical" evidence="10">
    <location>
        <begin position="470"/>
        <end position="488"/>
    </location>
</feature>
<keyword evidence="14" id="KW-1185">Reference proteome</keyword>
<evidence type="ECO:0000256" key="1">
    <source>
        <dbReference type="ARBA" id="ARBA00004141"/>
    </source>
</evidence>
<keyword evidence="10" id="KW-0560">Oxidoreductase</keyword>
<dbReference type="InterPro" id="IPR013120">
    <property type="entry name" value="FAR_NAD-bd"/>
</dbReference>
<organism evidence="13 14">
    <name type="scientific">Callosobruchus maculatus</name>
    <name type="common">Southern cowpea weevil</name>
    <name type="synonym">Pulse bruchid</name>
    <dbReference type="NCBI Taxonomy" id="64391"/>
    <lineage>
        <taxon>Eukaryota</taxon>
        <taxon>Metazoa</taxon>
        <taxon>Ecdysozoa</taxon>
        <taxon>Arthropoda</taxon>
        <taxon>Hexapoda</taxon>
        <taxon>Insecta</taxon>
        <taxon>Pterygota</taxon>
        <taxon>Neoptera</taxon>
        <taxon>Endopterygota</taxon>
        <taxon>Coleoptera</taxon>
        <taxon>Polyphaga</taxon>
        <taxon>Cucujiformia</taxon>
        <taxon>Chrysomeloidea</taxon>
        <taxon>Chrysomelidae</taxon>
        <taxon>Bruchinae</taxon>
        <taxon>Bruchini</taxon>
        <taxon>Callosobruchus</taxon>
    </lineage>
</organism>
<evidence type="ECO:0000259" key="11">
    <source>
        <dbReference type="Pfam" id="PF03015"/>
    </source>
</evidence>
<dbReference type="InterPro" id="IPR033640">
    <property type="entry name" value="FAR_C"/>
</dbReference>
<evidence type="ECO:0000256" key="3">
    <source>
        <dbReference type="ARBA" id="ARBA00022516"/>
    </source>
</evidence>
<dbReference type="GO" id="GO:0080019">
    <property type="term" value="F:alcohol-forming very long-chain fatty acyl-CoA reductase activity"/>
    <property type="evidence" value="ECO:0007669"/>
    <property type="project" value="InterPro"/>
</dbReference>